<feature type="region of interest" description="Disordered" evidence="1">
    <location>
        <begin position="57"/>
        <end position="108"/>
    </location>
</feature>
<keyword evidence="2" id="KW-1185">Reference proteome</keyword>
<dbReference type="GO" id="GO:0006434">
    <property type="term" value="P:seryl-tRNA aminoacylation"/>
    <property type="evidence" value="ECO:0007669"/>
    <property type="project" value="InterPro"/>
</dbReference>
<dbReference type="GO" id="GO:0004828">
    <property type="term" value="F:serine-tRNA ligase activity"/>
    <property type="evidence" value="ECO:0007669"/>
    <property type="project" value="InterPro"/>
</dbReference>
<dbReference type="SUPFAM" id="SSF55681">
    <property type="entry name" value="Class II aaRS and biotin synthetases"/>
    <property type="match status" value="1"/>
</dbReference>
<feature type="compositionally biased region" description="Basic and acidic residues" evidence="1">
    <location>
        <begin position="64"/>
        <end position="73"/>
    </location>
</feature>
<feature type="compositionally biased region" description="Polar residues" evidence="1">
    <location>
        <begin position="95"/>
        <end position="108"/>
    </location>
</feature>
<evidence type="ECO:0000313" key="3">
    <source>
        <dbReference type="RefSeq" id="XP_010779674.1"/>
    </source>
</evidence>
<evidence type="ECO:0000256" key="1">
    <source>
        <dbReference type="SAM" id="MobiDB-lite"/>
    </source>
</evidence>
<protein>
    <submittedName>
        <fullName evidence="3">Serine--tRNA ligase, cytoplasmic-like</fullName>
    </submittedName>
</protein>
<reference evidence="3" key="1">
    <citation type="submission" date="2025-08" db="UniProtKB">
        <authorList>
            <consortium name="RefSeq"/>
        </authorList>
    </citation>
    <scope>IDENTIFICATION</scope>
    <source>
        <tissue evidence="3">Muscle</tissue>
    </source>
</reference>
<dbReference type="Gene3D" id="3.30.930.10">
    <property type="entry name" value="Bira Bifunctional Protein, Domain 2"/>
    <property type="match status" value="1"/>
</dbReference>
<name>A0A6I9NPN0_9TELE</name>
<accession>A0A6I9NPN0</accession>
<dbReference type="GO" id="GO:0005524">
    <property type="term" value="F:ATP binding"/>
    <property type="evidence" value="ECO:0007669"/>
    <property type="project" value="InterPro"/>
</dbReference>
<gene>
    <name evidence="3" type="primary">LOC104954287</name>
</gene>
<sequence>MMDKAEYVHMLNATMCATTRVMCAILENYQTEEGIVIPEKLQPFMPPGMTEIIKFVKPAPIDQETTKKAKKQQDGGGGGGGGKKKKQGGGGGDQNLPSAMETMSVNES</sequence>
<proteinExistence type="predicted"/>
<dbReference type="GeneID" id="104954287"/>
<dbReference type="Proteomes" id="UP000504611">
    <property type="component" value="Unplaced"/>
</dbReference>
<dbReference type="AlphaFoldDB" id="A0A6I9NPN0"/>
<dbReference type="OrthoDB" id="9190111at2759"/>
<dbReference type="InterPro" id="IPR002317">
    <property type="entry name" value="Ser-tRNA-ligase_type_1"/>
</dbReference>
<evidence type="ECO:0000313" key="2">
    <source>
        <dbReference type="Proteomes" id="UP000504611"/>
    </source>
</evidence>
<dbReference type="PANTHER" id="PTHR11778">
    <property type="entry name" value="SERYL-TRNA SYNTHETASE"/>
    <property type="match status" value="1"/>
</dbReference>
<dbReference type="InterPro" id="IPR045864">
    <property type="entry name" value="aa-tRNA-synth_II/BPL/LPL"/>
</dbReference>
<dbReference type="RefSeq" id="XP_010779674.1">
    <property type="nucleotide sequence ID" value="XM_010781372.1"/>
</dbReference>
<organism evidence="2 3">
    <name type="scientific">Notothenia coriiceps</name>
    <name type="common">black rockcod</name>
    <dbReference type="NCBI Taxonomy" id="8208"/>
    <lineage>
        <taxon>Eukaryota</taxon>
        <taxon>Metazoa</taxon>
        <taxon>Chordata</taxon>
        <taxon>Craniata</taxon>
        <taxon>Vertebrata</taxon>
        <taxon>Euteleostomi</taxon>
        <taxon>Actinopterygii</taxon>
        <taxon>Neopterygii</taxon>
        <taxon>Teleostei</taxon>
        <taxon>Neoteleostei</taxon>
        <taxon>Acanthomorphata</taxon>
        <taxon>Eupercaria</taxon>
        <taxon>Perciformes</taxon>
        <taxon>Notothenioidei</taxon>
        <taxon>Nototheniidae</taxon>
        <taxon>Notothenia</taxon>
    </lineage>
</organism>
<dbReference type="KEGG" id="ncc:104954287"/>